<keyword evidence="3" id="KW-1185">Reference proteome</keyword>
<dbReference type="InterPro" id="IPR028994">
    <property type="entry name" value="Integrin_alpha_N"/>
</dbReference>
<gene>
    <name evidence="2" type="ORF">AHMF7605_19130</name>
</gene>
<evidence type="ECO:0000313" key="3">
    <source>
        <dbReference type="Proteomes" id="UP000240357"/>
    </source>
</evidence>
<dbReference type="Gene3D" id="2.130.10.130">
    <property type="entry name" value="Integrin alpha, N-terminal"/>
    <property type="match status" value="2"/>
</dbReference>
<dbReference type="Pfam" id="PF13517">
    <property type="entry name" value="FG-GAP_3"/>
    <property type="match status" value="2"/>
</dbReference>
<dbReference type="AlphaFoldDB" id="A0A2T2YIY7"/>
<dbReference type="EMBL" id="PYFT01000001">
    <property type="protein sequence ID" value="PSR55468.1"/>
    <property type="molecule type" value="Genomic_DNA"/>
</dbReference>
<evidence type="ECO:0008006" key="4">
    <source>
        <dbReference type="Google" id="ProtNLM"/>
    </source>
</evidence>
<dbReference type="OrthoDB" id="9816120at2"/>
<reference evidence="2 3" key="1">
    <citation type="submission" date="2018-03" db="EMBL/GenBank/DDBJ databases">
        <title>Adhaeribacter sp. HMF7605 Genome sequencing and assembly.</title>
        <authorList>
            <person name="Kang H."/>
            <person name="Kang J."/>
            <person name="Cha I."/>
            <person name="Kim H."/>
            <person name="Joh K."/>
        </authorList>
    </citation>
    <scope>NUCLEOTIDE SEQUENCE [LARGE SCALE GENOMIC DNA]</scope>
    <source>
        <strain evidence="2 3">HMF7605</strain>
    </source>
</reference>
<dbReference type="InterPro" id="IPR013517">
    <property type="entry name" value="FG-GAP"/>
</dbReference>
<dbReference type="Pfam" id="PF01839">
    <property type="entry name" value="FG-GAP"/>
    <property type="match status" value="1"/>
</dbReference>
<sequence length="416" mass="46443">MKHPLASTLNQILRKSFFSNLSMYRLGLLILTVGWLLPVNLLAQKANKTKKTGAISFTKQVLTEEFIAEGVAVGDVNKDGKVDVLAGAYWFEAPKWQKHEITQPEKFFYDKGYSNAFVSQTMDVNLDGWLDFVRIGFPGKEAVWFENPKQKAGHWTAHTIHATVGNESAGFFDVDGDGKLDLLGGNSATGQMTWFKPPVSAANVTWQQTAISKEKSPGSEPFSHGLGLGDMNQDGRPDVLIKEGWWEAPANPLQPDWTFHLANLGDACSQMYAYDFDKDGDQDVVSASAHALGIWWHEQVRNEQGAPQWNTHLISDKFTQTHGLSFTDINSDGYPDLVTGKRYFAHMGKDPGEYEPPVLYWFELKPGKNPTWIPHLIDDSSGVGVHVVTQDITQDKLTDIIVANKKGVFVFKQERK</sequence>
<keyword evidence="1" id="KW-0732">Signal</keyword>
<evidence type="ECO:0000256" key="1">
    <source>
        <dbReference type="ARBA" id="ARBA00022729"/>
    </source>
</evidence>
<protein>
    <recommendedName>
        <fullName evidence="4">VCBS repeat-containing protein</fullName>
    </recommendedName>
</protein>
<dbReference type="SUPFAM" id="SSF69318">
    <property type="entry name" value="Integrin alpha N-terminal domain"/>
    <property type="match status" value="1"/>
</dbReference>
<dbReference type="PANTHER" id="PTHR44103">
    <property type="entry name" value="PROPROTEIN CONVERTASE P"/>
    <property type="match status" value="1"/>
</dbReference>
<comment type="caution">
    <text evidence="2">The sequence shown here is derived from an EMBL/GenBank/DDBJ whole genome shotgun (WGS) entry which is preliminary data.</text>
</comment>
<organism evidence="2 3">
    <name type="scientific">Adhaeribacter arboris</name>
    <dbReference type="NCBI Taxonomy" id="2072846"/>
    <lineage>
        <taxon>Bacteria</taxon>
        <taxon>Pseudomonadati</taxon>
        <taxon>Bacteroidota</taxon>
        <taxon>Cytophagia</taxon>
        <taxon>Cytophagales</taxon>
        <taxon>Hymenobacteraceae</taxon>
        <taxon>Adhaeribacter</taxon>
    </lineage>
</organism>
<evidence type="ECO:0000313" key="2">
    <source>
        <dbReference type="EMBL" id="PSR55468.1"/>
    </source>
</evidence>
<proteinExistence type="predicted"/>
<accession>A0A2T2YIY7</accession>
<name>A0A2T2YIY7_9BACT</name>
<dbReference type="Proteomes" id="UP000240357">
    <property type="component" value="Unassembled WGS sequence"/>
</dbReference>
<dbReference type="PANTHER" id="PTHR44103:SF1">
    <property type="entry name" value="PROPROTEIN CONVERTASE P"/>
    <property type="match status" value="1"/>
</dbReference>